<feature type="compositionally biased region" description="Basic and acidic residues" evidence="1">
    <location>
        <begin position="53"/>
        <end position="71"/>
    </location>
</feature>
<dbReference type="AlphaFoldDB" id="A0A6C0AZL2"/>
<dbReference type="EMBL" id="MN739043">
    <property type="protein sequence ID" value="QHS85395.1"/>
    <property type="molecule type" value="Genomic_DNA"/>
</dbReference>
<reference evidence="2" key="1">
    <citation type="journal article" date="2020" name="Nature">
        <title>Giant virus diversity and host interactions through global metagenomics.</title>
        <authorList>
            <person name="Schulz F."/>
            <person name="Roux S."/>
            <person name="Paez-Espino D."/>
            <person name="Jungbluth S."/>
            <person name="Walsh D.A."/>
            <person name="Denef V.J."/>
            <person name="McMahon K.D."/>
            <person name="Konstantinidis K.T."/>
            <person name="Eloe-Fadrosh E.A."/>
            <person name="Kyrpides N.C."/>
            <person name="Woyke T."/>
        </authorList>
    </citation>
    <scope>NUCLEOTIDE SEQUENCE</scope>
    <source>
        <strain evidence="2">GVMAG-M-3300009182-78</strain>
    </source>
</reference>
<organism evidence="2">
    <name type="scientific">viral metagenome</name>
    <dbReference type="NCBI Taxonomy" id="1070528"/>
    <lineage>
        <taxon>unclassified sequences</taxon>
        <taxon>metagenomes</taxon>
        <taxon>organismal metagenomes</taxon>
    </lineage>
</organism>
<feature type="compositionally biased region" description="Polar residues" evidence="1">
    <location>
        <begin position="97"/>
        <end position="115"/>
    </location>
</feature>
<accession>A0A6C0AZL2</accession>
<sequence>MIIVLGVPLILTSLFVSSGVMREGVDDTLTPENKMKIKQAKSQHNAPSPDQKAQIKKEIQKEIKKDVKKTSLNDVPVINDSNEDSSEADETSDGADETTTSETQPSDSTSGMTTMYKKNNRVDYAATVEDAYDDLNKILGGDGIKRLTDDTQKLMGQQMQLAEAMKSMSPLLEQAKSLIGNFDMKQFGNIADMAKQFAPAK</sequence>
<feature type="region of interest" description="Disordered" evidence="1">
    <location>
        <begin position="37"/>
        <end position="115"/>
    </location>
</feature>
<proteinExistence type="predicted"/>
<feature type="compositionally biased region" description="Acidic residues" evidence="1">
    <location>
        <begin position="81"/>
        <end position="96"/>
    </location>
</feature>
<protein>
    <submittedName>
        <fullName evidence="2">Uncharacterized protein</fullName>
    </submittedName>
</protein>
<name>A0A6C0AZL2_9ZZZZ</name>
<evidence type="ECO:0000256" key="1">
    <source>
        <dbReference type="SAM" id="MobiDB-lite"/>
    </source>
</evidence>
<evidence type="ECO:0000313" key="2">
    <source>
        <dbReference type="EMBL" id="QHS85395.1"/>
    </source>
</evidence>